<keyword evidence="6" id="KW-0804">Transcription</keyword>
<keyword evidence="4" id="KW-0597">Phosphoprotein</keyword>
<dbReference type="GO" id="GO:0000122">
    <property type="term" value="P:negative regulation of transcription by RNA polymerase II"/>
    <property type="evidence" value="ECO:0007669"/>
    <property type="project" value="TreeGrafter"/>
</dbReference>
<dbReference type="CTD" id="57708"/>
<dbReference type="PANTHER" id="PTHR10865:SF24">
    <property type="entry name" value="MESODERM INDUCTION EARLY RESPONSE PROTEIN 1"/>
    <property type="match status" value="1"/>
</dbReference>
<organism evidence="12 13">
    <name type="scientific">Chrysochloris asiatica</name>
    <name type="common">Cape golden mole</name>
    <dbReference type="NCBI Taxonomy" id="185453"/>
    <lineage>
        <taxon>Eukaryota</taxon>
        <taxon>Metazoa</taxon>
        <taxon>Chordata</taxon>
        <taxon>Craniata</taxon>
        <taxon>Vertebrata</taxon>
        <taxon>Euteleostomi</taxon>
        <taxon>Mammalia</taxon>
        <taxon>Eutheria</taxon>
        <taxon>Afrotheria</taxon>
        <taxon>Chrysochloridae</taxon>
        <taxon>Chrysochlorinae</taxon>
        <taxon>Chrysochloris</taxon>
    </lineage>
</organism>
<evidence type="ECO:0000256" key="7">
    <source>
        <dbReference type="ARBA" id="ARBA00023242"/>
    </source>
</evidence>
<proteinExistence type="predicted"/>
<protein>
    <recommendedName>
        <fullName evidence="2">Mesoderm induction early response protein 1</fullName>
    </recommendedName>
</protein>
<dbReference type="CDD" id="cd11661">
    <property type="entry name" value="SANT_MTA3_like"/>
    <property type="match status" value="1"/>
</dbReference>
<dbReference type="PROSITE" id="PS51293">
    <property type="entry name" value="SANT"/>
    <property type="match status" value="1"/>
</dbReference>
<dbReference type="InterPro" id="IPR045787">
    <property type="entry name" value="MIER1/3_C"/>
</dbReference>
<feature type="compositionally biased region" description="Basic and acidic residues" evidence="8">
    <location>
        <begin position="517"/>
        <end position="530"/>
    </location>
</feature>
<evidence type="ECO:0000313" key="13">
    <source>
        <dbReference type="RefSeq" id="XP_006862496.1"/>
    </source>
</evidence>
<dbReference type="Proteomes" id="UP000504623">
    <property type="component" value="Unplaced"/>
</dbReference>
<dbReference type="GO" id="GO:0042826">
    <property type="term" value="F:histone deacetylase binding"/>
    <property type="evidence" value="ECO:0007669"/>
    <property type="project" value="TreeGrafter"/>
</dbReference>
<feature type="region of interest" description="Disordered" evidence="8">
    <location>
        <begin position="136"/>
        <end position="227"/>
    </location>
</feature>
<reference evidence="13" key="1">
    <citation type="submission" date="2025-08" db="UniProtKB">
        <authorList>
            <consortium name="RefSeq"/>
        </authorList>
    </citation>
    <scope>IDENTIFICATION</scope>
    <source>
        <tissue evidence="13">Spleen</tissue>
    </source>
</reference>
<dbReference type="RefSeq" id="XP_006862496.1">
    <property type="nucleotide sequence ID" value="XM_006862434.1"/>
</dbReference>
<dbReference type="Pfam" id="PF00249">
    <property type="entry name" value="Myb_DNA-binding"/>
    <property type="match status" value="1"/>
</dbReference>
<feature type="signal peptide" evidence="9">
    <location>
        <begin position="1"/>
        <end position="16"/>
    </location>
</feature>
<feature type="compositionally biased region" description="Acidic residues" evidence="8">
    <location>
        <begin position="137"/>
        <end position="160"/>
    </location>
</feature>
<gene>
    <name evidence="13" type="primary">MIER1</name>
</gene>
<feature type="domain" description="SANT" evidence="11">
    <location>
        <begin position="338"/>
        <end position="390"/>
    </location>
</feature>
<dbReference type="AlphaFoldDB" id="A0A9B0TEQ6"/>
<keyword evidence="9" id="KW-0732">Signal</keyword>
<feature type="compositionally biased region" description="Acidic residues" evidence="8">
    <location>
        <begin position="215"/>
        <end position="227"/>
    </location>
</feature>
<dbReference type="GO" id="GO:0003714">
    <property type="term" value="F:transcription corepressor activity"/>
    <property type="evidence" value="ECO:0007669"/>
    <property type="project" value="TreeGrafter"/>
</dbReference>
<evidence type="ECO:0000256" key="9">
    <source>
        <dbReference type="SAM" id="SignalP"/>
    </source>
</evidence>
<dbReference type="Pfam" id="PF01448">
    <property type="entry name" value="ELM2"/>
    <property type="match status" value="1"/>
</dbReference>
<keyword evidence="3" id="KW-0678">Repressor</keyword>
<sequence length="567" mass="64626">MCIRCLCLIGLQTVCGLFSCQITSHLLSLQVQGKYKVRLQIKHIHKIIISNIYLIWFTKLLKYSLPGGSATSDDHEFDPSADMLVHDFDDERTLEEEEMMEGETNFSSEIEDLAREGDMPIHELLSLYGYDSAVPLPEEDEEEEEEEEEVEDDEDADNDDNSGCSGENKEENIKDSSGQEDETQSSNDDPSQSVASQDAQEIIRPRRCKYFDTNSEIEEESEEDEDYIPSEDWKKEIMVGSMFQAEIPVGICRYKENEKVYENDDQLLWDPKYLPEDKVIAFLKDASRRTGDEKGVEAIPEGSHIKDNEQALYELVKCNFDTEEALRRLRFNVKAAREELSVWTEEECRNFEQGLKAYGKDFHLIQANKVRTRSVGECVAFYYMWKKSERYDFFAQQTRFGKKKYNLHPGVTDYMDRLLDESESAASSRAPSPPPTASNSSNSQSEKEDGTISSSNQNGVSSNGPSEILNKEDTKVEGLHINGPISGNKKPLHAEMDTNGYETDNLTTDPKLAHLTARNENDLEEKSERPAKRRRVNSNGKESPGSSEFFQEPISHGKFEELENLDD</sequence>
<dbReference type="SMART" id="SM00717">
    <property type="entry name" value="SANT"/>
    <property type="match status" value="1"/>
</dbReference>
<evidence type="ECO:0000259" key="11">
    <source>
        <dbReference type="PROSITE" id="PS51293"/>
    </source>
</evidence>
<dbReference type="InterPro" id="IPR009057">
    <property type="entry name" value="Homeodomain-like_sf"/>
</dbReference>
<dbReference type="PROSITE" id="PS51257">
    <property type="entry name" value="PROKAR_LIPOPROTEIN"/>
    <property type="match status" value="1"/>
</dbReference>
<dbReference type="OrthoDB" id="5916873at2759"/>
<dbReference type="InterPro" id="IPR040138">
    <property type="entry name" value="MIER/MTA"/>
</dbReference>
<feature type="region of interest" description="Disordered" evidence="8">
    <location>
        <begin position="421"/>
        <end position="567"/>
    </location>
</feature>
<keyword evidence="5" id="KW-0805">Transcription regulation</keyword>
<evidence type="ECO:0000259" key="10">
    <source>
        <dbReference type="PROSITE" id="PS51156"/>
    </source>
</evidence>
<dbReference type="SMART" id="SM01189">
    <property type="entry name" value="ELM2"/>
    <property type="match status" value="1"/>
</dbReference>
<dbReference type="GeneID" id="102829951"/>
<dbReference type="GO" id="GO:0032991">
    <property type="term" value="C:protein-containing complex"/>
    <property type="evidence" value="ECO:0007669"/>
    <property type="project" value="UniProtKB-ARBA"/>
</dbReference>
<dbReference type="InterPro" id="IPR017884">
    <property type="entry name" value="SANT_dom"/>
</dbReference>
<feature type="compositionally biased region" description="Polar residues" evidence="8">
    <location>
        <begin position="184"/>
        <end position="199"/>
    </location>
</feature>
<feature type="domain" description="ELM2" evidence="10">
    <location>
        <begin position="235"/>
        <end position="333"/>
    </location>
</feature>
<evidence type="ECO:0000256" key="5">
    <source>
        <dbReference type="ARBA" id="ARBA00023015"/>
    </source>
</evidence>
<dbReference type="InterPro" id="IPR000949">
    <property type="entry name" value="ELM2_dom"/>
</dbReference>
<dbReference type="FunFam" id="4.10.1240.50:FF:000005">
    <property type="entry name" value="Mesoderm induction early response protein 3"/>
    <property type="match status" value="1"/>
</dbReference>
<evidence type="ECO:0000256" key="2">
    <source>
        <dbReference type="ARBA" id="ARBA00017452"/>
    </source>
</evidence>
<evidence type="ECO:0000256" key="1">
    <source>
        <dbReference type="ARBA" id="ARBA00004123"/>
    </source>
</evidence>
<feature type="compositionally biased region" description="Basic and acidic residues" evidence="8">
    <location>
        <begin position="469"/>
        <end position="478"/>
    </location>
</feature>
<comment type="subcellular location">
    <subcellularLocation>
        <location evidence="1">Nucleus</location>
    </subcellularLocation>
</comment>
<feature type="compositionally biased region" description="Low complexity" evidence="8">
    <location>
        <begin position="453"/>
        <end position="466"/>
    </location>
</feature>
<name>A0A9B0TEQ6_CHRAS</name>
<evidence type="ECO:0000256" key="4">
    <source>
        <dbReference type="ARBA" id="ARBA00022553"/>
    </source>
</evidence>
<keyword evidence="7" id="KW-0539">Nucleus</keyword>
<evidence type="ECO:0000256" key="6">
    <source>
        <dbReference type="ARBA" id="ARBA00023163"/>
    </source>
</evidence>
<dbReference type="PROSITE" id="PS51156">
    <property type="entry name" value="ELM2"/>
    <property type="match status" value="1"/>
</dbReference>
<feature type="chain" id="PRO_5039017538" description="Mesoderm induction early response protein 1" evidence="9">
    <location>
        <begin position="17"/>
        <end position="567"/>
    </location>
</feature>
<dbReference type="PANTHER" id="PTHR10865">
    <property type="entry name" value="METASTASIS-ASSOCIATED PROTEIN AND MESODERM INDUCTION EARLY RESPONSE PROTEIN"/>
    <property type="match status" value="1"/>
</dbReference>
<evidence type="ECO:0000256" key="3">
    <source>
        <dbReference type="ARBA" id="ARBA00022491"/>
    </source>
</evidence>
<dbReference type="InterPro" id="IPR001005">
    <property type="entry name" value="SANT/Myb"/>
</dbReference>
<dbReference type="Gene3D" id="1.10.10.60">
    <property type="entry name" value="Homeodomain-like"/>
    <property type="match status" value="1"/>
</dbReference>
<dbReference type="GO" id="GO:0005654">
    <property type="term" value="C:nucleoplasm"/>
    <property type="evidence" value="ECO:0007669"/>
    <property type="project" value="TreeGrafter"/>
</dbReference>
<evidence type="ECO:0000313" key="12">
    <source>
        <dbReference type="Proteomes" id="UP000504623"/>
    </source>
</evidence>
<feature type="compositionally biased region" description="Polar residues" evidence="8">
    <location>
        <begin position="537"/>
        <end position="549"/>
    </location>
</feature>
<dbReference type="SUPFAM" id="SSF46689">
    <property type="entry name" value="Homeodomain-like"/>
    <property type="match status" value="1"/>
</dbReference>
<evidence type="ECO:0000256" key="8">
    <source>
        <dbReference type="SAM" id="MobiDB-lite"/>
    </source>
</evidence>
<accession>A0A9B0TEQ6</accession>
<dbReference type="Pfam" id="PF19426">
    <property type="entry name" value="MIER1_3_C"/>
    <property type="match status" value="1"/>
</dbReference>
<dbReference type="FunFam" id="1.10.10.60:FF:000025">
    <property type="entry name" value="Mesoderm induction early response 1, transcriptional regulator"/>
    <property type="match status" value="1"/>
</dbReference>
<keyword evidence="12" id="KW-1185">Reference proteome</keyword>